<evidence type="ECO:0000313" key="1">
    <source>
        <dbReference type="EMBL" id="CAE4645918.1"/>
    </source>
</evidence>
<dbReference type="PANTHER" id="PTHR31834:SF1">
    <property type="entry name" value="INITIATION-SPECIFIC ALPHA-1,6-MANNOSYLTRANSFERASE"/>
    <property type="match status" value="1"/>
</dbReference>
<dbReference type="InterPro" id="IPR007577">
    <property type="entry name" value="GlycoTrfase_DXD_sugar-bd_CS"/>
</dbReference>
<sequence length="365" mass="40661">MRNMPRSVMKADLFRLAAVAVLGGFYMDMDVIAKDSFDPIVSSGCGAVFPKEWWKDDQAYLDRHFKLPSDDEDHWQVGNYAFAAVPNHPLVVDSLDEAIKRSADSIAFFSESDAEMSDLDVLRTTGPYMISEVYHEGRKAGKYGDVSHIQGDMSKPLKDGQKYGYDWHKFGPFAEHMLSHTWVKESTNAEHDYLHPCPYYVYRGGCGSRWSPIDVYGCELRVEFCHDDTFYLGNVYSGEVIVDRLVNSFTNFRSSGFYTGSVLNITQGSAVQQVTFDVVDDSSKVEISSGSDVDKVTFGSNYGRIVAPGVPGSHMFGSFLSWGSCVVNRDGVRPNVWSNFGKVTTSEDQCDATADAMTSLFTSIF</sequence>
<gene>
    <name evidence="1" type="ORF">DBRI00130_LOCUS35360</name>
</gene>
<dbReference type="GO" id="GO:0000009">
    <property type="term" value="F:alpha-1,6-mannosyltransferase activity"/>
    <property type="evidence" value="ECO:0007669"/>
    <property type="project" value="InterPro"/>
</dbReference>
<evidence type="ECO:0008006" key="2">
    <source>
        <dbReference type="Google" id="ProtNLM"/>
    </source>
</evidence>
<proteinExistence type="predicted"/>
<dbReference type="EMBL" id="HBNS01045767">
    <property type="protein sequence ID" value="CAE4645918.1"/>
    <property type="molecule type" value="Transcribed_RNA"/>
</dbReference>
<dbReference type="Pfam" id="PF04488">
    <property type="entry name" value="Gly_transf_sug"/>
    <property type="match status" value="1"/>
</dbReference>
<dbReference type="InterPro" id="IPR039367">
    <property type="entry name" value="Och1-like"/>
</dbReference>
<protein>
    <recommendedName>
        <fullName evidence="2">Alpha 1,4-glycosyltransferase domain-containing protein</fullName>
    </recommendedName>
</protein>
<dbReference type="GO" id="GO:0000136">
    <property type="term" value="C:mannan polymerase complex"/>
    <property type="evidence" value="ECO:0007669"/>
    <property type="project" value="TreeGrafter"/>
</dbReference>
<reference evidence="1" key="1">
    <citation type="submission" date="2021-01" db="EMBL/GenBank/DDBJ databases">
        <authorList>
            <person name="Corre E."/>
            <person name="Pelletier E."/>
            <person name="Niang G."/>
            <person name="Scheremetjew M."/>
            <person name="Finn R."/>
            <person name="Kale V."/>
            <person name="Holt S."/>
            <person name="Cochrane G."/>
            <person name="Meng A."/>
            <person name="Brown T."/>
            <person name="Cohen L."/>
        </authorList>
    </citation>
    <scope>NUCLEOTIDE SEQUENCE</scope>
    <source>
        <strain evidence="1">GSO104</strain>
    </source>
</reference>
<dbReference type="AlphaFoldDB" id="A0A7S4SHR4"/>
<dbReference type="SUPFAM" id="SSF53448">
    <property type="entry name" value="Nucleotide-diphospho-sugar transferases"/>
    <property type="match status" value="1"/>
</dbReference>
<dbReference type="PANTHER" id="PTHR31834">
    <property type="entry name" value="INITIATION-SPECIFIC ALPHA-1,6-MANNOSYLTRANSFERASE"/>
    <property type="match status" value="1"/>
</dbReference>
<dbReference type="Gene3D" id="3.90.550.20">
    <property type="match status" value="1"/>
</dbReference>
<name>A0A7S4SHR4_9STRA</name>
<dbReference type="GO" id="GO:0006487">
    <property type="term" value="P:protein N-linked glycosylation"/>
    <property type="evidence" value="ECO:0007669"/>
    <property type="project" value="TreeGrafter"/>
</dbReference>
<organism evidence="1">
    <name type="scientific">Ditylum brightwellii</name>
    <dbReference type="NCBI Taxonomy" id="49249"/>
    <lineage>
        <taxon>Eukaryota</taxon>
        <taxon>Sar</taxon>
        <taxon>Stramenopiles</taxon>
        <taxon>Ochrophyta</taxon>
        <taxon>Bacillariophyta</taxon>
        <taxon>Mediophyceae</taxon>
        <taxon>Lithodesmiophycidae</taxon>
        <taxon>Lithodesmiales</taxon>
        <taxon>Lithodesmiaceae</taxon>
        <taxon>Ditylum</taxon>
    </lineage>
</organism>
<accession>A0A7S4SHR4</accession>
<dbReference type="InterPro" id="IPR029044">
    <property type="entry name" value="Nucleotide-diphossugar_trans"/>
</dbReference>